<keyword evidence="3" id="KW-1185">Reference proteome</keyword>
<accession>A0ABT1KVC5</accession>
<protein>
    <recommendedName>
        <fullName evidence="4">Carboxypeptidase regulatory-like domain-containing protein</fullName>
    </recommendedName>
</protein>
<proteinExistence type="predicted"/>
<dbReference type="Proteomes" id="UP001204524">
    <property type="component" value="Unassembled WGS sequence"/>
</dbReference>
<evidence type="ECO:0000256" key="1">
    <source>
        <dbReference type="SAM" id="MobiDB-lite"/>
    </source>
</evidence>
<feature type="region of interest" description="Disordered" evidence="1">
    <location>
        <begin position="1"/>
        <end position="23"/>
    </location>
</feature>
<name>A0ABT1KVC5_9ACTN</name>
<evidence type="ECO:0000313" key="3">
    <source>
        <dbReference type="Proteomes" id="UP001204524"/>
    </source>
</evidence>
<organism evidence="2 3">
    <name type="scientific">Nocardioides pinisoli</name>
    <dbReference type="NCBI Taxonomy" id="2950279"/>
    <lineage>
        <taxon>Bacteria</taxon>
        <taxon>Bacillati</taxon>
        <taxon>Actinomycetota</taxon>
        <taxon>Actinomycetes</taxon>
        <taxon>Propionibacteriales</taxon>
        <taxon>Nocardioidaceae</taxon>
        <taxon>Nocardioides</taxon>
    </lineage>
</organism>
<dbReference type="EMBL" id="JANARS010000001">
    <property type="protein sequence ID" value="MCP3420561.1"/>
    <property type="molecule type" value="Genomic_DNA"/>
</dbReference>
<gene>
    <name evidence="2" type="ORF">NCI01_02005</name>
</gene>
<evidence type="ECO:0008006" key="4">
    <source>
        <dbReference type="Google" id="ProtNLM"/>
    </source>
</evidence>
<evidence type="ECO:0000313" key="2">
    <source>
        <dbReference type="EMBL" id="MCP3420561.1"/>
    </source>
</evidence>
<dbReference type="RefSeq" id="WP_254179791.1">
    <property type="nucleotide sequence ID" value="NZ_JANARS010000001.1"/>
</dbReference>
<reference evidence="2 3" key="1">
    <citation type="submission" date="2022-06" db="EMBL/GenBank/DDBJ databases">
        <authorList>
            <person name="So Y."/>
        </authorList>
    </citation>
    <scope>NUCLEOTIDE SEQUENCE [LARGE SCALE GENOMIC DNA]</scope>
    <source>
        <strain evidence="2 3">STR3</strain>
    </source>
</reference>
<sequence length="127" mass="13176">MSGTSDVEGQPGDPSVGGGGLAVMPVAAMDGPFWDRTDQEQVADPRGWAHLVVSLSEAHVDQLDGTVVAIDDEGDFRVEVPQGAYAVCYWPSEIGARVTGCDAVDLSAEGELESSWGEGGFHIGAAE</sequence>
<comment type="caution">
    <text evidence="2">The sequence shown here is derived from an EMBL/GenBank/DDBJ whole genome shotgun (WGS) entry which is preliminary data.</text>
</comment>